<evidence type="ECO:0000256" key="1">
    <source>
        <dbReference type="ARBA" id="ARBA00010107"/>
    </source>
</evidence>
<dbReference type="InterPro" id="IPR016181">
    <property type="entry name" value="Acyl_CoA_acyltransferase"/>
</dbReference>
<comment type="similarity">
    <text evidence="1 6">Belongs to the MYST (SAS/MOZ) family.</text>
</comment>
<dbReference type="EC" id="2.3.1.48" evidence="2 6"/>
<feature type="domain" description="MYST-type HAT" evidence="7">
    <location>
        <begin position="222"/>
        <end position="516"/>
    </location>
</feature>
<dbReference type="Gene3D" id="1.10.10.10">
    <property type="entry name" value="Winged helix-like DNA-binding domain superfamily/Winged helix DNA-binding domain"/>
    <property type="match status" value="1"/>
</dbReference>
<dbReference type="InParanoid" id="A0A0V1B826"/>
<dbReference type="GO" id="GO:0044545">
    <property type="term" value="C:NSL complex"/>
    <property type="evidence" value="ECO:0007669"/>
    <property type="project" value="TreeGrafter"/>
</dbReference>
<keyword evidence="6" id="KW-0539">Nucleus</keyword>
<organism evidence="8 9">
    <name type="scientific">Trichinella spiralis</name>
    <name type="common">Trichina worm</name>
    <dbReference type="NCBI Taxonomy" id="6334"/>
    <lineage>
        <taxon>Eukaryota</taxon>
        <taxon>Metazoa</taxon>
        <taxon>Ecdysozoa</taxon>
        <taxon>Nematoda</taxon>
        <taxon>Enoplea</taxon>
        <taxon>Dorylaimia</taxon>
        <taxon>Trichinellida</taxon>
        <taxon>Trichinellidae</taxon>
        <taxon>Trichinella</taxon>
    </lineage>
</organism>
<name>A0A0V1B826_TRISP</name>
<sequence length="527" mass="61742">MLQLCLLQQLLKKILFNSRVSVRLDKFISLEKKQLLCKRFVQSPNCINTNDLDHSLFLFPMTADDQCDVDEKMETSDSNSDDAAEHNLKALEDEMIIDMPSEDAEPLLGEFYMVRDSQNVWRRAEVIQKRTNLLKNGEVEYFVHFDGDERRMDKWISRNDIDVSVCKTNECQHSPVDSALESNLNVVQTRQQKRLNAEVPKTDDGHLDPHTAQLEKQREINTRIKYIAEIQLGNFRISTWYFSCYPDEFLRPLLFICDRCMKYMKYVKTLKAHMKVCYSRPLPGRTVYRKNNLMVIEVDGNESKVREKCILFEFCFDNINYVWKMNLYCQFASLLGKLFIDHKTVCYLIGEFMFYVLYEVVDGEQHVAGFFSKEKRSTENNLACIVIFPPYQRKGYGSFLIQMSYAMSKREGIIGGPERPLSDIGRRAYRTYWAWEIVKLFAKNIGVTMQISEIVEKTGIERHDVQDTLLEMNITYFYNGRRVVPVTMELVDRCINSPGYRVPLTIFDENCLKWSPLVNATRKRNSI</sequence>
<dbReference type="AlphaFoldDB" id="A0A0V1B826"/>
<dbReference type="Gene3D" id="3.30.60.60">
    <property type="entry name" value="N-acetyl transferase-like"/>
    <property type="match status" value="1"/>
</dbReference>
<feature type="active site" description="Proton donor/acceptor" evidence="5">
    <location>
        <position position="418"/>
    </location>
</feature>
<dbReference type="Gene3D" id="3.40.630.30">
    <property type="match status" value="1"/>
</dbReference>
<evidence type="ECO:0000256" key="2">
    <source>
        <dbReference type="ARBA" id="ARBA00013184"/>
    </source>
</evidence>
<keyword evidence="9" id="KW-1185">Reference proteome</keyword>
<dbReference type="InterPro" id="IPR016197">
    <property type="entry name" value="Chromo-like_dom_sf"/>
</dbReference>
<dbReference type="SUPFAM" id="SSF54160">
    <property type="entry name" value="Chromo domain-like"/>
    <property type="match status" value="1"/>
</dbReference>
<dbReference type="PANTHER" id="PTHR10615:SF82">
    <property type="entry name" value="HISTONE ACETYLTRANSFERASE KAT8"/>
    <property type="match status" value="1"/>
</dbReference>
<evidence type="ECO:0000256" key="3">
    <source>
        <dbReference type="ARBA" id="ARBA00022679"/>
    </source>
</evidence>
<comment type="catalytic activity">
    <reaction evidence="6">
        <text>L-lysyl-[protein] + acetyl-CoA = N(6)-acetyl-L-lysyl-[protein] + CoA + H(+)</text>
        <dbReference type="Rhea" id="RHEA:45948"/>
        <dbReference type="Rhea" id="RHEA-COMP:9752"/>
        <dbReference type="Rhea" id="RHEA-COMP:10731"/>
        <dbReference type="ChEBI" id="CHEBI:15378"/>
        <dbReference type="ChEBI" id="CHEBI:29969"/>
        <dbReference type="ChEBI" id="CHEBI:57287"/>
        <dbReference type="ChEBI" id="CHEBI:57288"/>
        <dbReference type="ChEBI" id="CHEBI:61930"/>
        <dbReference type="EC" id="2.3.1.48"/>
    </reaction>
</comment>
<dbReference type="GO" id="GO:0005634">
    <property type="term" value="C:nucleus"/>
    <property type="evidence" value="ECO:0007669"/>
    <property type="project" value="UniProtKB-SubCell"/>
</dbReference>
<dbReference type="OrthoDB" id="787137at2759"/>
<dbReference type="GO" id="GO:0035267">
    <property type="term" value="C:NuA4 histone acetyltransferase complex"/>
    <property type="evidence" value="ECO:0007669"/>
    <property type="project" value="TreeGrafter"/>
</dbReference>
<evidence type="ECO:0000259" key="7">
    <source>
        <dbReference type="PROSITE" id="PS51726"/>
    </source>
</evidence>
<dbReference type="Pfam" id="PF11717">
    <property type="entry name" value="Tudor-knot"/>
    <property type="match status" value="1"/>
</dbReference>
<dbReference type="EMBL" id="JYDH01000086">
    <property type="protein sequence ID" value="KRY33143.1"/>
    <property type="molecule type" value="Genomic_DNA"/>
</dbReference>
<dbReference type="InterPro" id="IPR036388">
    <property type="entry name" value="WH-like_DNA-bd_sf"/>
</dbReference>
<evidence type="ECO:0000256" key="5">
    <source>
        <dbReference type="PIRSR" id="PIRSR602717-51"/>
    </source>
</evidence>
<accession>A0A0V1B826</accession>
<evidence type="ECO:0000256" key="6">
    <source>
        <dbReference type="RuleBase" id="RU361211"/>
    </source>
</evidence>
<dbReference type="FunCoup" id="A0A0V1B826">
    <property type="interactions" value="936"/>
</dbReference>
<dbReference type="InterPro" id="IPR050603">
    <property type="entry name" value="MYST_HAT"/>
</dbReference>
<comment type="caution">
    <text evidence="8">The sequence shown here is derived from an EMBL/GenBank/DDBJ whole genome shotgun (WGS) entry which is preliminary data.</text>
</comment>
<keyword evidence="4" id="KW-0007">Acetylation</keyword>
<comment type="subcellular location">
    <subcellularLocation>
        <location evidence="6">Nucleus</location>
    </subcellularLocation>
</comment>
<dbReference type="Gene3D" id="2.30.30.140">
    <property type="match status" value="1"/>
</dbReference>
<dbReference type="InterPro" id="IPR025995">
    <property type="entry name" value="Tudor-knot"/>
</dbReference>
<dbReference type="InterPro" id="IPR040706">
    <property type="entry name" value="Zf-MYST"/>
</dbReference>
<dbReference type="GO" id="GO:0072487">
    <property type="term" value="C:MSL complex"/>
    <property type="evidence" value="ECO:0007669"/>
    <property type="project" value="TreeGrafter"/>
</dbReference>
<dbReference type="Pfam" id="PF01853">
    <property type="entry name" value="MOZ_SAS"/>
    <property type="match status" value="1"/>
</dbReference>
<dbReference type="GO" id="GO:0046972">
    <property type="term" value="F:histone H4K16 acetyltransferase activity"/>
    <property type="evidence" value="ECO:0007669"/>
    <property type="project" value="TreeGrafter"/>
</dbReference>
<gene>
    <name evidence="8" type="primary">KAT8</name>
    <name evidence="8" type="ORF">T01_13608</name>
</gene>
<proteinExistence type="inferred from homology"/>
<dbReference type="Proteomes" id="UP000054776">
    <property type="component" value="Unassembled WGS sequence"/>
</dbReference>
<protein>
    <recommendedName>
        <fullName evidence="2 6">Histone acetyltransferase</fullName>
        <ecNumber evidence="2 6">2.3.1.48</ecNumber>
    </recommendedName>
</protein>
<keyword evidence="3 8" id="KW-0808">Transferase</keyword>
<dbReference type="GO" id="GO:0006355">
    <property type="term" value="P:regulation of DNA-templated transcription"/>
    <property type="evidence" value="ECO:0007669"/>
    <property type="project" value="InterPro"/>
</dbReference>
<dbReference type="PANTHER" id="PTHR10615">
    <property type="entry name" value="HISTONE ACETYLTRANSFERASE"/>
    <property type="match status" value="1"/>
</dbReference>
<dbReference type="SUPFAM" id="SSF55729">
    <property type="entry name" value="Acyl-CoA N-acyltransferases (Nat)"/>
    <property type="match status" value="1"/>
</dbReference>
<dbReference type="PROSITE" id="PS51726">
    <property type="entry name" value="MYST_HAT"/>
    <property type="match status" value="1"/>
</dbReference>
<dbReference type="InterPro" id="IPR002717">
    <property type="entry name" value="HAT_MYST-type"/>
</dbReference>
<reference evidence="8 9" key="1">
    <citation type="submission" date="2015-01" db="EMBL/GenBank/DDBJ databases">
        <title>Evolution of Trichinella species and genotypes.</title>
        <authorList>
            <person name="Korhonen P.K."/>
            <person name="Edoardo P."/>
            <person name="Giuseppe L.R."/>
            <person name="Gasser R.B."/>
        </authorList>
    </citation>
    <scope>NUCLEOTIDE SEQUENCE [LARGE SCALE GENOMIC DNA]</scope>
    <source>
        <strain evidence="8">ISS3</strain>
    </source>
</reference>
<evidence type="ECO:0000256" key="4">
    <source>
        <dbReference type="ARBA" id="ARBA00022990"/>
    </source>
</evidence>
<dbReference type="Pfam" id="PF17772">
    <property type="entry name" value="zf-MYST"/>
    <property type="match status" value="1"/>
</dbReference>
<evidence type="ECO:0000313" key="9">
    <source>
        <dbReference type="Proteomes" id="UP000054776"/>
    </source>
</evidence>
<dbReference type="STRING" id="6334.A0A0V1B826"/>
<evidence type="ECO:0000313" key="8">
    <source>
        <dbReference type="EMBL" id="KRY33143.1"/>
    </source>
</evidence>